<dbReference type="SUPFAM" id="SSF56112">
    <property type="entry name" value="Protein kinase-like (PK-like)"/>
    <property type="match status" value="1"/>
</dbReference>
<dbReference type="EMBL" id="BMNC01000001">
    <property type="protein sequence ID" value="GGM74274.1"/>
    <property type="molecule type" value="Genomic_DNA"/>
</dbReference>
<organism evidence="2 3">
    <name type="scientific">Lentzea pudingi</name>
    <dbReference type="NCBI Taxonomy" id="1789439"/>
    <lineage>
        <taxon>Bacteria</taxon>
        <taxon>Bacillati</taxon>
        <taxon>Actinomycetota</taxon>
        <taxon>Actinomycetes</taxon>
        <taxon>Pseudonocardiales</taxon>
        <taxon>Pseudonocardiaceae</taxon>
        <taxon>Lentzea</taxon>
    </lineage>
</organism>
<evidence type="ECO:0000313" key="2">
    <source>
        <dbReference type="EMBL" id="GGM74274.1"/>
    </source>
</evidence>
<comment type="caution">
    <text evidence="2">The sequence shown here is derived from an EMBL/GenBank/DDBJ whole genome shotgun (WGS) entry which is preliminary data.</text>
</comment>
<dbReference type="InterPro" id="IPR002575">
    <property type="entry name" value="Aminoglycoside_PTrfase"/>
</dbReference>
<dbReference type="PANTHER" id="PTHR21310:SF15">
    <property type="entry name" value="AMINOGLYCOSIDE PHOSPHOTRANSFERASE DOMAIN-CONTAINING PROTEIN"/>
    <property type="match status" value="1"/>
</dbReference>
<dbReference type="PANTHER" id="PTHR21310">
    <property type="entry name" value="AMINOGLYCOSIDE PHOSPHOTRANSFERASE-RELATED-RELATED"/>
    <property type="match status" value="1"/>
</dbReference>
<evidence type="ECO:0000259" key="1">
    <source>
        <dbReference type="Pfam" id="PF01636"/>
    </source>
</evidence>
<dbReference type="Gene3D" id="1.10.510.10">
    <property type="entry name" value="Transferase(Phosphotransferase) domain 1"/>
    <property type="match status" value="1"/>
</dbReference>
<dbReference type="Proteomes" id="UP000597656">
    <property type="component" value="Unassembled WGS sequence"/>
</dbReference>
<proteinExistence type="predicted"/>
<dbReference type="Pfam" id="PF01636">
    <property type="entry name" value="APH"/>
    <property type="match status" value="1"/>
</dbReference>
<dbReference type="InterPro" id="IPR011009">
    <property type="entry name" value="Kinase-like_dom_sf"/>
</dbReference>
<reference evidence="3" key="1">
    <citation type="journal article" date="2019" name="Int. J. Syst. Evol. Microbiol.">
        <title>The Global Catalogue of Microorganisms (GCM) 10K type strain sequencing project: providing services to taxonomists for standard genome sequencing and annotation.</title>
        <authorList>
            <consortium name="The Broad Institute Genomics Platform"/>
            <consortium name="The Broad Institute Genome Sequencing Center for Infectious Disease"/>
            <person name="Wu L."/>
            <person name="Ma J."/>
        </authorList>
    </citation>
    <scope>NUCLEOTIDE SEQUENCE [LARGE SCALE GENOMIC DNA]</scope>
    <source>
        <strain evidence="3">CGMCC 4.7319</strain>
    </source>
</reference>
<name>A0ABQ2HCW7_9PSEU</name>
<dbReference type="InterPro" id="IPR051678">
    <property type="entry name" value="AGP_Transferase"/>
</dbReference>
<evidence type="ECO:0000313" key="3">
    <source>
        <dbReference type="Proteomes" id="UP000597656"/>
    </source>
</evidence>
<accession>A0ABQ2HCW7</accession>
<keyword evidence="3" id="KW-1185">Reference proteome</keyword>
<feature type="domain" description="Aminoglycoside phosphotransferase" evidence="1">
    <location>
        <begin position="25"/>
        <end position="243"/>
    </location>
</feature>
<gene>
    <name evidence="2" type="ORF">GCM10011609_07640</name>
</gene>
<protein>
    <submittedName>
        <fullName evidence="2">Phosphotransferase</fullName>
    </submittedName>
</protein>
<sequence length="290" mass="31565">MLSIITLAGVQRILEAAGLTEVTTCPLGGGTYNSVFRVSAREGEFVLKIAPDAPPGLTYERHLMRTEAMFCRLGSAVAPVPEVVYADDTALLATCLPGEPLFGRSDVDRPQVRRELGAAVRAVHGITGPGFGYPQLGLHETWTGAFFGMFDAVRADAERFGVDLPTTDLTRHAKAFDEVERPALVHFDLWDGNVLAGTGLTGLVDGERAFWGDPVAEFVSLALFGEIEDDPDFLDSYRFEFTDSARVRLAAYQAYLYSIMLTERVPRGSTDEGFERLVRDALGRALGVLA</sequence>